<keyword evidence="2" id="KW-0812">Transmembrane</keyword>
<comment type="caution">
    <text evidence="3">The sequence shown here is derived from an EMBL/GenBank/DDBJ whole genome shotgun (WGS) entry which is preliminary data.</text>
</comment>
<gene>
    <name evidence="3" type="ORF">O3P69_011139</name>
</gene>
<dbReference type="EMBL" id="JARAKH010000045">
    <property type="protein sequence ID" value="KAK8378432.1"/>
    <property type="molecule type" value="Genomic_DNA"/>
</dbReference>
<evidence type="ECO:0000256" key="1">
    <source>
        <dbReference type="SAM" id="MobiDB-lite"/>
    </source>
</evidence>
<feature type="compositionally biased region" description="Basic and acidic residues" evidence="1">
    <location>
        <begin position="63"/>
        <end position="82"/>
    </location>
</feature>
<organism evidence="3 4">
    <name type="scientific">Scylla paramamosain</name>
    <name type="common">Mud crab</name>
    <dbReference type="NCBI Taxonomy" id="85552"/>
    <lineage>
        <taxon>Eukaryota</taxon>
        <taxon>Metazoa</taxon>
        <taxon>Ecdysozoa</taxon>
        <taxon>Arthropoda</taxon>
        <taxon>Crustacea</taxon>
        <taxon>Multicrustacea</taxon>
        <taxon>Malacostraca</taxon>
        <taxon>Eumalacostraca</taxon>
        <taxon>Eucarida</taxon>
        <taxon>Decapoda</taxon>
        <taxon>Pleocyemata</taxon>
        <taxon>Brachyura</taxon>
        <taxon>Eubrachyura</taxon>
        <taxon>Portunoidea</taxon>
        <taxon>Portunidae</taxon>
        <taxon>Portuninae</taxon>
        <taxon>Scylla</taxon>
    </lineage>
</organism>
<feature type="region of interest" description="Disordered" evidence="1">
    <location>
        <begin position="63"/>
        <end position="88"/>
    </location>
</feature>
<feature type="transmembrane region" description="Helical" evidence="2">
    <location>
        <begin position="31"/>
        <end position="54"/>
    </location>
</feature>
<dbReference type="AlphaFoldDB" id="A0AAW0SUF4"/>
<evidence type="ECO:0000256" key="2">
    <source>
        <dbReference type="SAM" id="Phobius"/>
    </source>
</evidence>
<dbReference type="Proteomes" id="UP001487740">
    <property type="component" value="Unassembled WGS sequence"/>
</dbReference>
<evidence type="ECO:0000313" key="3">
    <source>
        <dbReference type="EMBL" id="KAK8378432.1"/>
    </source>
</evidence>
<accession>A0AAW0SUF4</accession>
<reference evidence="3 4" key="1">
    <citation type="submission" date="2023-03" db="EMBL/GenBank/DDBJ databases">
        <title>High-quality genome of Scylla paramamosain provides insights in environmental adaptation.</title>
        <authorList>
            <person name="Zhang L."/>
        </authorList>
    </citation>
    <scope>NUCLEOTIDE SEQUENCE [LARGE SCALE GENOMIC DNA]</scope>
    <source>
        <strain evidence="3">LZ_2023a</strain>
        <tissue evidence="3">Muscle</tissue>
    </source>
</reference>
<keyword evidence="4" id="KW-1185">Reference proteome</keyword>
<keyword evidence="2" id="KW-1133">Transmembrane helix</keyword>
<keyword evidence="2" id="KW-0472">Membrane</keyword>
<name>A0AAW0SUF4_SCYPA</name>
<sequence length="109" mass="12806">MACQLSAFSCSCEPGSCGSWFTHYPGYPSPWLVFTWIILGWCLPTTRIILGWCLPTTRNVTEKNEKREEKRRKEEEKEKMNEMKSIITEEEEAEEEAALYFSRNYKVLL</sequence>
<evidence type="ECO:0000313" key="4">
    <source>
        <dbReference type="Proteomes" id="UP001487740"/>
    </source>
</evidence>
<proteinExistence type="predicted"/>
<protein>
    <submittedName>
        <fullName evidence="3">Uncharacterized protein</fullName>
    </submittedName>
</protein>